<comment type="caution">
    <text evidence="1">The sequence shown here is derived from an EMBL/GenBank/DDBJ whole genome shotgun (WGS) entry which is preliminary data.</text>
</comment>
<evidence type="ECO:0000313" key="1">
    <source>
        <dbReference type="EMBL" id="KAK4293416.1"/>
    </source>
</evidence>
<dbReference type="Proteomes" id="UP001292094">
    <property type="component" value="Unassembled WGS sequence"/>
</dbReference>
<dbReference type="AlphaFoldDB" id="A0AAE1NR21"/>
<keyword evidence="2" id="KW-1185">Reference proteome</keyword>
<proteinExistence type="predicted"/>
<evidence type="ECO:0000313" key="2">
    <source>
        <dbReference type="Proteomes" id="UP001292094"/>
    </source>
</evidence>
<accession>A0AAE1NR21</accession>
<gene>
    <name evidence="1" type="ORF">Pmani_033887</name>
</gene>
<name>A0AAE1NR21_9EUCA</name>
<reference evidence="1" key="1">
    <citation type="submission" date="2023-11" db="EMBL/GenBank/DDBJ databases">
        <title>Genome assemblies of two species of porcelain crab, Petrolisthes cinctipes and Petrolisthes manimaculis (Anomura: Porcellanidae).</title>
        <authorList>
            <person name="Angst P."/>
        </authorList>
    </citation>
    <scope>NUCLEOTIDE SEQUENCE</scope>
    <source>
        <strain evidence="1">PB745_02</strain>
        <tissue evidence="1">Gill</tissue>
    </source>
</reference>
<protein>
    <submittedName>
        <fullName evidence="1">Uncharacterized protein</fullName>
    </submittedName>
</protein>
<dbReference type="EMBL" id="JAWZYT010004554">
    <property type="protein sequence ID" value="KAK4293416.1"/>
    <property type="molecule type" value="Genomic_DNA"/>
</dbReference>
<sequence>MGPWVHTVSGWGGALDGGIGSHVVTIGALVDRGEAIAWGVVLGGLLVPQRLRIRWRRHGHGLGAPALSHAPARPQHGGGGTTLVENGVRGGMGVRQGLGRPCGRGWWGGVGRGGPGRGSRGRMAGVH</sequence>
<organism evidence="1 2">
    <name type="scientific">Petrolisthes manimaculis</name>
    <dbReference type="NCBI Taxonomy" id="1843537"/>
    <lineage>
        <taxon>Eukaryota</taxon>
        <taxon>Metazoa</taxon>
        <taxon>Ecdysozoa</taxon>
        <taxon>Arthropoda</taxon>
        <taxon>Crustacea</taxon>
        <taxon>Multicrustacea</taxon>
        <taxon>Malacostraca</taxon>
        <taxon>Eumalacostraca</taxon>
        <taxon>Eucarida</taxon>
        <taxon>Decapoda</taxon>
        <taxon>Pleocyemata</taxon>
        <taxon>Anomura</taxon>
        <taxon>Galatheoidea</taxon>
        <taxon>Porcellanidae</taxon>
        <taxon>Petrolisthes</taxon>
    </lineage>
</organism>